<reference evidence="2" key="1">
    <citation type="journal article" date="2021" name="IMA Fungus">
        <title>Genomic characterization of three marine fungi, including Emericellopsis atlantica sp. nov. with signatures of a generalist lifestyle and marine biomass degradation.</title>
        <authorList>
            <person name="Hagestad O.C."/>
            <person name="Hou L."/>
            <person name="Andersen J.H."/>
            <person name="Hansen E.H."/>
            <person name="Altermark B."/>
            <person name="Li C."/>
            <person name="Kuhnert E."/>
            <person name="Cox R.J."/>
            <person name="Crous P.W."/>
            <person name="Spatafora J.W."/>
            <person name="Lail K."/>
            <person name="Amirebrahimi M."/>
            <person name="Lipzen A."/>
            <person name="Pangilinan J."/>
            <person name="Andreopoulos W."/>
            <person name="Hayes R.D."/>
            <person name="Ng V."/>
            <person name="Grigoriev I.V."/>
            <person name="Jackson S.A."/>
            <person name="Sutton T.D.S."/>
            <person name="Dobson A.D.W."/>
            <person name="Rama T."/>
        </authorList>
    </citation>
    <scope>NUCLEOTIDE SEQUENCE</scope>
    <source>
        <strain evidence="2">TRa3180A</strain>
    </source>
</reference>
<evidence type="ECO:0000313" key="2">
    <source>
        <dbReference type="EMBL" id="KAG9246749.1"/>
    </source>
</evidence>
<dbReference type="Pfam" id="PF20222">
    <property type="entry name" value="DUF6581"/>
    <property type="match status" value="1"/>
</dbReference>
<keyword evidence="3" id="KW-1185">Reference proteome</keyword>
<dbReference type="EMBL" id="MU253794">
    <property type="protein sequence ID" value="KAG9246749.1"/>
    <property type="molecule type" value="Genomic_DNA"/>
</dbReference>
<dbReference type="Proteomes" id="UP000887226">
    <property type="component" value="Unassembled WGS sequence"/>
</dbReference>
<dbReference type="InterPro" id="IPR046488">
    <property type="entry name" value="Sfc3/Tfc3_C"/>
</dbReference>
<sequence length="456" mass="52764">MTEKGEARFITTVVIIRSLTGGLEMTIDWVLIATHFKKFAISFLQKLWDSFKGKRLEAILKYQADFQDIYITAYANGQTSPINYDNLLGYDWKSLVTWTMNKLGIEQIANPDTPERTNPEHEFRKAYFKKMSSIQVRLNMINSVHGTLNPTFDKPGNAEEMIFDDRAIAKSWARAAVFTPSSQYNKEEAEEKLEHYKDLIEGVTTGLHNDHLFSINKGKVIALDYRKFKPHSSFFKALEKKNITEEAKFIEAVNYKNYLDAEFRSGKQCVRYEKETWENTCILSMQVVGRLRLKYDNMDLRVMGVPRPDIQIGERQHSRKKNPEKFKFCVDIYPTPSYLHTDNLDLIDIAVTTEPPRGSARGELPLWYDIHDQLIPDLWKKVLLSVAWIAHARAGSTAKTLHGHFAPILEEWEIQRLLEWGEGVGLFRRIMEGVDGWTTDEWWWLIVGSICASVQV</sequence>
<dbReference type="AlphaFoldDB" id="A0A9P8CGZ4"/>
<feature type="domain" description="Transcription factor tau subunit sfc3/Tfc3 C-terminal" evidence="1">
    <location>
        <begin position="1"/>
        <end position="402"/>
    </location>
</feature>
<comment type="caution">
    <text evidence="2">The sequence shown here is derived from an EMBL/GenBank/DDBJ whole genome shotgun (WGS) entry which is preliminary data.</text>
</comment>
<proteinExistence type="predicted"/>
<gene>
    <name evidence="2" type="ORF">BJ878DRAFT_495932</name>
</gene>
<protein>
    <recommendedName>
        <fullName evidence="1">Transcription factor tau subunit sfc3/Tfc3 C-terminal domain-containing protein</fullName>
    </recommendedName>
</protein>
<dbReference type="OrthoDB" id="5403573at2759"/>
<name>A0A9P8CGZ4_9HELO</name>
<organism evidence="2 3">
    <name type="scientific">Calycina marina</name>
    <dbReference type="NCBI Taxonomy" id="1763456"/>
    <lineage>
        <taxon>Eukaryota</taxon>
        <taxon>Fungi</taxon>
        <taxon>Dikarya</taxon>
        <taxon>Ascomycota</taxon>
        <taxon>Pezizomycotina</taxon>
        <taxon>Leotiomycetes</taxon>
        <taxon>Helotiales</taxon>
        <taxon>Pezizellaceae</taxon>
        <taxon>Calycina</taxon>
    </lineage>
</organism>
<evidence type="ECO:0000313" key="3">
    <source>
        <dbReference type="Proteomes" id="UP000887226"/>
    </source>
</evidence>
<accession>A0A9P8CGZ4</accession>
<evidence type="ECO:0000259" key="1">
    <source>
        <dbReference type="Pfam" id="PF20222"/>
    </source>
</evidence>